<evidence type="ECO:0000259" key="6">
    <source>
        <dbReference type="PROSITE" id="PS50885"/>
    </source>
</evidence>
<protein>
    <recommendedName>
        <fullName evidence="9">HTH araC/xylS-type domain-containing protein</fullName>
    </recommendedName>
</protein>
<gene>
    <name evidence="7" type="ORF">A7A78_14160</name>
</gene>
<evidence type="ECO:0000256" key="3">
    <source>
        <dbReference type="ARBA" id="ARBA00023163"/>
    </source>
</evidence>
<dbReference type="InterPro" id="IPR003660">
    <property type="entry name" value="HAMP_dom"/>
</dbReference>
<dbReference type="SMART" id="SM00091">
    <property type="entry name" value="PAS"/>
    <property type="match status" value="1"/>
</dbReference>
<name>A0A1A9LCQ4_9FLAO</name>
<dbReference type="PANTHER" id="PTHR47893:SF1">
    <property type="entry name" value="REGULATORY PROTEIN PCHR"/>
    <property type="match status" value="1"/>
</dbReference>
<reference evidence="7 8" key="1">
    <citation type="submission" date="2016-05" db="EMBL/GenBank/DDBJ databases">
        <title>Genome sequencing of Vitellibacter soesokkakensis RSSK-12.</title>
        <authorList>
            <person name="Thevarajoo S."/>
            <person name="Selvaratnam C."/>
            <person name="Goh K.M."/>
            <person name="Chan K.-G."/>
            <person name="Chong C.S."/>
        </authorList>
    </citation>
    <scope>NUCLEOTIDE SEQUENCE [LARGE SCALE GENOMIC DNA]</scope>
    <source>
        <strain evidence="7 8">RSSK-12</strain>
    </source>
</reference>
<comment type="caution">
    <text evidence="7">The sequence shown here is derived from an EMBL/GenBank/DDBJ whole genome shotgun (WGS) entry which is preliminary data.</text>
</comment>
<dbReference type="SMART" id="SM00342">
    <property type="entry name" value="HTH_ARAC"/>
    <property type="match status" value="1"/>
</dbReference>
<feature type="domain" description="PAS" evidence="5">
    <location>
        <begin position="73"/>
        <end position="127"/>
    </location>
</feature>
<dbReference type="GO" id="GO:0007165">
    <property type="term" value="P:signal transduction"/>
    <property type="evidence" value="ECO:0007669"/>
    <property type="project" value="InterPro"/>
</dbReference>
<dbReference type="OrthoDB" id="1451418at2"/>
<dbReference type="Pfam" id="PF13426">
    <property type="entry name" value="PAS_9"/>
    <property type="match status" value="1"/>
</dbReference>
<dbReference type="PANTHER" id="PTHR47893">
    <property type="entry name" value="REGULATORY PROTEIN PCHR"/>
    <property type="match status" value="1"/>
</dbReference>
<keyword evidence="1" id="KW-0805">Transcription regulation</keyword>
<dbReference type="RefSeq" id="WP_068762480.1">
    <property type="nucleotide sequence ID" value="NZ_LXIE01000032.1"/>
</dbReference>
<dbReference type="SUPFAM" id="SSF55785">
    <property type="entry name" value="PYP-like sensor domain (PAS domain)"/>
    <property type="match status" value="1"/>
</dbReference>
<proteinExistence type="predicted"/>
<evidence type="ECO:0000313" key="7">
    <source>
        <dbReference type="EMBL" id="OAD90754.1"/>
    </source>
</evidence>
<dbReference type="SUPFAM" id="SSF46689">
    <property type="entry name" value="Homeodomain-like"/>
    <property type="match status" value="1"/>
</dbReference>
<dbReference type="GO" id="GO:0003700">
    <property type="term" value="F:DNA-binding transcription factor activity"/>
    <property type="evidence" value="ECO:0007669"/>
    <property type="project" value="InterPro"/>
</dbReference>
<dbReference type="PRINTS" id="PR00032">
    <property type="entry name" value="HTHARAC"/>
</dbReference>
<dbReference type="Pfam" id="PF12833">
    <property type="entry name" value="HTH_18"/>
    <property type="match status" value="1"/>
</dbReference>
<keyword evidence="2" id="KW-0238">DNA-binding</keyword>
<sequence length="324" mass="37158">MSKKKRLKKLRNLLLEMGAGKFFYRVERSGKNDNVEALVSVINMMAEEIEEALVHQGYVNASETIKHIVVMHFMLDAEGKIVAVNPQACTLLCYVYSELIGQPLIQILDEKTSKTWEDYLEKEQEDGGEHAIQLTFKTKAGLLIPSACYISLINNIKGCEVEKILTVVKHSKKQVALEDELREPVLKIYNSEGLKGEKAVAEPKPKKVRLTQDDIKVIEDARSLMLNDLARDFRPLKEFALQLGTNTFKLKYGFKELYGISVYRYLRNERLRKAKVLVQYGDSPFKSIVQLCGFKSEAHFSRTFKKEFGLTPTELRKKTFLKRD</sequence>
<evidence type="ECO:0000256" key="2">
    <source>
        <dbReference type="ARBA" id="ARBA00023125"/>
    </source>
</evidence>
<dbReference type="PROSITE" id="PS50112">
    <property type="entry name" value="PAS"/>
    <property type="match status" value="1"/>
</dbReference>
<dbReference type="PROSITE" id="PS01124">
    <property type="entry name" value="HTH_ARAC_FAMILY_2"/>
    <property type="match status" value="1"/>
</dbReference>
<dbReference type="InterPro" id="IPR009057">
    <property type="entry name" value="Homeodomain-like_sf"/>
</dbReference>
<keyword evidence="3" id="KW-0804">Transcription</keyword>
<evidence type="ECO:0000256" key="1">
    <source>
        <dbReference type="ARBA" id="ARBA00023015"/>
    </source>
</evidence>
<evidence type="ECO:0008006" key="9">
    <source>
        <dbReference type="Google" id="ProtNLM"/>
    </source>
</evidence>
<feature type="domain" description="HAMP" evidence="6">
    <location>
        <begin position="5"/>
        <end position="54"/>
    </location>
</feature>
<dbReference type="InterPro" id="IPR035965">
    <property type="entry name" value="PAS-like_dom_sf"/>
</dbReference>
<accession>A0A1A9LCQ4</accession>
<dbReference type="Gene3D" id="1.10.10.60">
    <property type="entry name" value="Homeodomain-like"/>
    <property type="match status" value="1"/>
</dbReference>
<dbReference type="InterPro" id="IPR018060">
    <property type="entry name" value="HTH_AraC"/>
</dbReference>
<dbReference type="EMBL" id="LXIE01000032">
    <property type="protein sequence ID" value="OAD90754.1"/>
    <property type="molecule type" value="Genomic_DNA"/>
</dbReference>
<dbReference type="AlphaFoldDB" id="A0A1A9LCQ4"/>
<keyword evidence="8" id="KW-1185">Reference proteome</keyword>
<dbReference type="InterPro" id="IPR020449">
    <property type="entry name" value="Tscrpt_reg_AraC-type_HTH"/>
</dbReference>
<dbReference type="Gene3D" id="3.30.450.20">
    <property type="entry name" value="PAS domain"/>
    <property type="match status" value="1"/>
</dbReference>
<dbReference type="Proteomes" id="UP000077552">
    <property type="component" value="Unassembled WGS sequence"/>
</dbReference>
<dbReference type="PROSITE" id="PS50885">
    <property type="entry name" value="HAMP"/>
    <property type="match status" value="1"/>
</dbReference>
<evidence type="ECO:0000313" key="8">
    <source>
        <dbReference type="Proteomes" id="UP000077552"/>
    </source>
</evidence>
<evidence type="ECO:0000259" key="4">
    <source>
        <dbReference type="PROSITE" id="PS01124"/>
    </source>
</evidence>
<organism evidence="7 8">
    <name type="scientific">Aequorivita soesokkakensis</name>
    <dbReference type="NCBI Taxonomy" id="1385699"/>
    <lineage>
        <taxon>Bacteria</taxon>
        <taxon>Pseudomonadati</taxon>
        <taxon>Bacteroidota</taxon>
        <taxon>Flavobacteriia</taxon>
        <taxon>Flavobacteriales</taxon>
        <taxon>Flavobacteriaceae</taxon>
        <taxon>Aequorivita</taxon>
    </lineage>
</organism>
<dbReference type="NCBIfam" id="TIGR00229">
    <property type="entry name" value="sensory_box"/>
    <property type="match status" value="1"/>
</dbReference>
<dbReference type="GO" id="GO:0043565">
    <property type="term" value="F:sequence-specific DNA binding"/>
    <property type="evidence" value="ECO:0007669"/>
    <property type="project" value="InterPro"/>
</dbReference>
<feature type="domain" description="HTH araC/xylS-type" evidence="4">
    <location>
        <begin position="219"/>
        <end position="318"/>
    </location>
</feature>
<dbReference type="InterPro" id="IPR053142">
    <property type="entry name" value="PchR_regulatory_protein"/>
</dbReference>
<dbReference type="STRING" id="1385699.A7A78_14160"/>
<dbReference type="GO" id="GO:0016020">
    <property type="term" value="C:membrane"/>
    <property type="evidence" value="ECO:0007669"/>
    <property type="project" value="InterPro"/>
</dbReference>
<evidence type="ECO:0000259" key="5">
    <source>
        <dbReference type="PROSITE" id="PS50112"/>
    </source>
</evidence>
<dbReference type="InterPro" id="IPR000014">
    <property type="entry name" value="PAS"/>
</dbReference>
<dbReference type="CDD" id="cd00130">
    <property type="entry name" value="PAS"/>
    <property type="match status" value="1"/>
</dbReference>